<dbReference type="EMBL" id="CP001104">
    <property type="protein sequence ID" value="ACR72968.1"/>
    <property type="molecule type" value="Genomic_DNA"/>
</dbReference>
<accession>C4Z4S9</accession>
<sequence>MNDIKYIAEGVGVIIIAAYIFYENIFMSVLLIPYVAVHIKESRRIAEAKKKRILTKQFKDGIMAVSFALNVGYSIENAFSQAIDELILLYGSEADIVMKFKNIVVRINQNENLEDILNDFAKECKIEDIMYFAEVFRYAKRSGGDLISIIRNTADIIQQKTEVATEVETIVSGKRMEQKVMSAIPALIILYLKVTAREFVEPLYGNLSGVLIMTCCLGVYLISNVWSKRIVNIEV</sequence>
<dbReference type="RefSeq" id="WP_012740200.1">
    <property type="nucleotide sequence ID" value="NC_012778.1"/>
</dbReference>
<dbReference type="KEGG" id="eel:EUBELI_01985"/>
<evidence type="ECO:0000313" key="3">
    <source>
        <dbReference type="Proteomes" id="UP000001476"/>
    </source>
</evidence>
<dbReference type="HOGENOM" id="CLU_079577_0_0_9"/>
<dbReference type="PANTHER" id="PTHR35007">
    <property type="entry name" value="INTEGRAL MEMBRANE PROTEIN-RELATED"/>
    <property type="match status" value="1"/>
</dbReference>
<dbReference type="STRING" id="515620.EUBELI_01985"/>
<keyword evidence="3" id="KW-1185">Reference proteome</keyword>
<keyword evidence="1" id="KW-1133">Transmembrane helix</keyword>
<dbReference type="PANTHER" id="PTHR35007:SF1">
    <property type="entry name" value="PILUS ASSEMBLY PROTEIN"/>
    <property type="match status" value="1"/>
</dbReference>
<dbReference type="GeneID" id="41356628"/>
<dbReference type="Proteomes" id="UP000001476">
    <property type="component" value="Chromosome"/>
</dbReference>
<evidence type="ECO:0008006" key="4">
    <source>
        <dbReference type="Google" id="ProtNLM"/>
    </source>
</evidence>
<organism evidence="2 3">
    <name type="scientific">Lachnospira eligens (strain ATCC 27750 / DSM 3376 / VPI C15-48 / C15-B4)</name>
    <name type="common">Eubacterium eligens</name>
    <dbReference type="NCBI Taxonomy" id="515620"/>
    <lineage>
        <taxon>Bacteria</taxon>
        <taxon>Bacillati</taxon>
        <taxon>Bacillota</taxon>
        <taxon>Clostridia</taxon>
        <taxon>Lachnospirales</taxon>
        <taxon>Lachnospiraceae</taxon>
        <taxon>Lachnospira</taxon>
    </lineage>
</organism>
<proteinExistence type="predicted"/>
<name>C4Z4S9_LACE2</name>
<evidence type="ECO:0000256" key="1">
    <source>
        <dbReference type="SAM" id="Phobius"/>
    </source>
</evidence>
<protein>
    <recommendedName>
        <fullName evidence="4">Flp pilus assembly protein TadB</fullName>
    </recommendedName>
</protein>
<keyword evidence="1" id="KW-0812">Transmembrane</keyword>
<evidence type="ECO:0000313" key="2">
    <source>
        <dbReference type="EMBL" id="ACR72968.1"/>
    </source>
</evidence>
<gene>
    <name evidence="2" type="ordered locus">EUBELI_01985</name>
</gene>
<dbReference type="AlphaFoldDB" id="C4Z4S9"/>
<feature type="transmembrane region" description="Helical" evidence="1">
    <location>
        <begin position="203"/>
        <end position="222"/>
    </location>
</feature>
<feature type="transmembrane region" description="Helical" evidence="1">
    <location>
        <begin position="12"/>
        <end position="37"/>
    </location>
</feature>
<keyword evidence="1" id="KW-0472">Membrane</keyword>
<reference evidence="2 3" key="1">
    <citation type="journal article" date="2009" name="Proc. Natl. Acad. Sci. U.S.A.">
        <title>Characterizing a model human gut microbiota composed of members of its two dominant bacterial phyla.</title>
        <authorList>
            <person name="Mahowald M.A."/>
            <person name="Rey F.E."/>
            <person name="Seedorf H."/>
            <person name="Turnbaugh P.J."/>
            <person name="Fulton R.S."/>
            <person name="Wollam A."/>
            <person name="Shah N."/>
            <person name="Wang C."/>
            <person name="Magrini V."/>
            <person name="Wilson R.K."/>
            <person name="Cantarel B.L."/>
            <person name="Coutinho P.M."/>
            <person name="Henrissat B."/>
            <person name="Crock L.W."/>
            <person name="Russell A."/>
            <person name="Verberkmoes N.C."/>
            <person name="Hettich R.L."/>
            <person name="Gordon J.I."/>
        </authorList>
    </citation>
    <scope>NUCLEOTIDE SEQUENCE [LARGE SCALE GENOMIC DNA]</scope>
    <source>
        <strain evidence="3">ATCC 27750 / DSM 3376 / VPI C15-48 / C15-B4</strain>
    </source>
</reference>
<dbReference type="eggNOG" id="COG4965">
    <property type="taxonomic scope" value="Bacteria"/>
</dbReference>